<protein>
    <recommendedName>
        <fullName evidence="5">Protein kinase domain-containing protein</fullName>
    </recommendedName>
</protein>
<dbReference type="Proteomes" id="UP000032141">
    <property type="component" value="Chromosome C8"/>
</dbReference>
<dbReference type="Gramene" id="Bo8g092180.1">
    <property type="protein sequence ID" value="Bo8g092180.1"/>
    <property type="gene ID" value="Bo8g092180"/>
</dbReference>
<dbReference type="eggNOG" id="KOG1187">
    <property type="taxonomic scope" value="Eukaryota"/>
</dbReference>
<dbReference type="InterPro" id="IPR045274">
    <property type="entry name" value="WAK-like"/>
</dbReference>
<dbReference type="GO" id="GO:0005886">
    <property type="term" value="C:plasma membrane"/>
    <property type="evidence" value="ECO:0007669"/>
    <property type="project" value="TreeGrafter"/>
</dbReference>
<keyword evidence="2" id="KW-0067">ATP-binding</keyword>
<evidence type="ECO:0000256" key="1">
    <source>
        <dbReference type="ARBA" id="ARBA00022741"/>
    </source>
</evidence>
<evidence type="ECO:0008006" key="5">
    <source>
        <dbReference type="Google" id="ProtNLM"/>
    </source>
</evidence>
<reference evidence="3" key="2">
    <citation type="submission" date="2015-03" db="UniProtKB">
        <authorList>
            <consortium name="EnsemblPlants"/>
        </authorList>
    </citation>
    <scope>IDENTIFICATION</scope>
</reference>
<evidence type="ECO:0000256" key="2">
    <source>
        <dbReference type="ARBA" id="ARBA00022840"/>
    </source>
</evidence>
<reference evidence="3 4" key="1">
    <citation type="journal article" date="2014" name="Genome Biol.">
        <title>Transcriptome and methylome profiling reveals relics of genome dominance in the mesopolyploid Brassica oleracea.</title>
        <authorList>
            <person name="Parkin I.A."/>
            <person name="Koh C."/>
            <person name="Tang H."/>
            <person name="Robinson S.J."/>
            <person name="Kagale S."/>
            <person name="Clarke W.E."/>
            <person name="Town C.D."/>
            <person name="Nixon J."/>
            <person name="Krishnakumar V."/>
            <person name="Bidwell S.L."/>
            <person name="Denoeud F."/>
            <person name="Belcram H."/>
            <person name="Links M.G."/>
            <person name="Just J."/>
            <person name="Clarke C."/>
            <person name="Bender T."/>
            <person name="Huebert T."/>
            <person name="Mason A.S."/>
            <person name="Pires J.C."/>
            <person name="Barker G."/>
            <person name="Moore J."/>
            <person name="Walley P.G."/>
            <person name="Manoli S."/>
            <person name="Batley J."/>
            <person name="Edwards D."/>
            <person name="Nelson M.N."/>
            <person name="Wang X."/>
            <person name="Paterson A.H."/>
            <person name="King G."/>
            <person name="Bancroft I."/>
            <person name="Chalhoub B."/>
            <person name="Sharpe A.G."/>
        </authorList>
    </citation>
    <scope>NUCLEOTIDE SEQUENCE</scope>
    <source>
        <strain evidence="3 4">cv. TO1000</strain>
    </source>
</reference>
<dbReference type="EnsemblPlants" id="Bo8g092180.1">
    <property type="protein sequence ID" value="Bo8g092180.1"/>
    <property type="gene ID" value="Bo8g092180"/>
</dbReference>
<name>A0A0D3DU15_BRAOL</name>
<evidence type="ECO:0000313" key="3">
    <source>
        <dbReference type="EnsemblPlants" id="Bo8g092180.1"/>
    </source>
</evidence>
<dbReference type="STRING" id="109376.A0A0D3DU15"/>
<dbReference type="OMA" id="RCCEERY"/>
<dbReference type="PANTHER" id="PTHR27005:SF507">
    <property type="entry name" value="SERINE_THREONINE-PROTEIN KINASE ZRK1"/>
    <property type="match status" value="1"/>
</dbReference>
<dbReference type="GO" id="GO:0042742">
    <property type="term" value="P:defense response to bacterium"/>
    <property type="evidence" value="ECO:0007669"/>
    <property type="project" value="EnsemblPlants"/>
</dbReference>
<proteinExistence type="predicted"/>
<organism evidence="3 4">
    <name type="scientific">Brassica oleracea var. oleracea</name>
    <dbReference type="NCBI Taxonomy" id="109376"/>
    <lineage>
        <taxon>Eukaryota</taxon>
        <taxon>Viridiplantae</taxon>
        <taxon>Streptophyta</taxon>
        <taxon>Embryophyta</taxon>
        <taxon>Tracheophyta</taxon>
        <taxon>Spermatophyta</taxon>
        <taxon>Magnoliopsida</taxon>
        <taxon>eudicotyledons</taxon>
        <taxon>Gunneridae</taxon>
        <taxon>Pentapetalae</taxon>
        <taxon>rosids</taxon>
        <taxon>malvids</taxon>
        <taxon>Brassicales</taxon>
        <taxon>Brassicaceae</taxon>
        <taxon>Brassiceae</taxon>
        <taxon>Brassica</taxon>
    </lineage>
</organism>
<dbReference type="AlphaFoldDB" id="A0A0D3DU15"/>
<keyword evidence="1" id="KW-0547">Nucleotide-binding</keyword>
<dbReference type="HOGENOM" id="CLU_000288_21_4_1"/>
<sequence>MVLWRKKKEKCKAKKCFLKNGSVFLQELIADCNGISNPIRMFSSDQIFGATSRFDRKCCLDENMDTKFTWYKGDIEGRPYGIKRHTEQWYVEEDQPAYNDIVLSARVSNHNGFLKLMGSCLEFPFPVLVFEDLDYRVLNVGGSLGCEDAPLLLPWNAHRFTFSVSDGYPVGILEYVKGLYEVENLSEVLIDPMMMKDITSAQRLEVEASVLLALRCCEERYEDRPKLIQVAKELKRVETSSLRDPLF</sequence>
<dbReference type="GO" id="GO:0004674">
    <property type="term" value="F:protein serine/threonine kinase activity"/>
    <property type="evidence" value="ECO:0007669"/>
    <property type="project" value="TreeGrafter"/>
</dbReference>
<evidence type="ECO:0000313" key="4">
    <source>
        <dbReference type="Proteomes" id="UP000032141"/>
    </source>
</evidence>
<dbReference type="GO" id="GO:0005524">
    <property type="term" value="F:ATP binding"/>
    <property type="evidence" value="ECO:0007669"/>
    <property type="project" value="UniProtKB-KW"/>
</dbReference>
<keyword evidence="4" id="KW-1185">Reference proteome</keyword>
<dbReference type="GO" id="GO:0007166">
    <property type="term" value="P:cell surface receptor signaling pathway"/>
    <property type="evidence" value="ECO:0007669"/>
    <property type="project" value="InterPro"/>
</dbReference>
<dbReference type="PANTHER" id="PTHR27005">
    <property type="entry name" value="WALL-ASSOCIATED RECEPTOR KINASE-LIKE 21"/>
    <property type="match status" value="1"/>
</dbReference>
<accession>A0A0D3DU15</accession>